<keyword evidence="6" id="KW-1185">Reference proteome</keyword>
<feature type="compositionally biased region" description="Polar residues" evidence="4">
    <location>
        <begin position="149"/>
        <end position="168"/>
    </location>
</feature>
<evidence type="ECO:0000256" key="2">
    <source>
        <dbReference type="ARBA" id="ARBA00022553"/>
    </source>
</evidence>
<dbReference type="InterPro" id="IPR024146">
    <property type="entry name" value="Claspin"/>
</dbReference>
<keyword evidence="3" id="KW-0539">Nucleus</keyword>
<evidence type="ECO:0000313" key="5">
    <source>
        <dbReference type="EMBL" id="KAF6033641.1"/>
    </source>
</evidence>
<feature type="compositionally biased region" description="Basic and acidic residues" evidence="4">
    <location>
        <begin position="122"/>
        <end position="132"/>
    </location>
</feature>
<dbReference type="Proteomes" id="UP000593567">
    <property type="component" value="Unassembled WGS sequence"/>
</dbReference>
<dbReference type="GO" id="GO:0033314">
    <property type="term" value="P:mitotic DNA replication checkpoint signaling"/>
    <property type="evidence" value="ECO:0007669"/>
    <property type="project" value="TreeGrafter"/>
</dbReference>
<evidence type="ECO:0000256" key="3">
    <source>
        <dbReference type="ARBA" id="ARBA00023242"/>
    </source>
</evidence>
<feature type="compositionally biased region" description="Acidic residues" evidence="4">
    <location>
        <begin position="49"/>
        <end position="86"/>
    </location>
</feature>
<feature type="region of interest" description="Disordered" evidence="4">
    <location>
        <begin position="223"/>
        <end position="308"/>
    </location>
</feature>
<organism evidence="5 6">
    <name type="scientific">Bugula neritina</name>
    <name type="common">Brown bryozoan</name>
    <name type="synonym">Sertularia neritina</name>
    <dbReference type="NCBI Taxonomy" id="10212"/>
    <lineage>
        <taxon>Eukaryota</taxon>
        <taxon>Metazoa</taxon>
        <taxon>Spiralia</taxon>
        <taxon>Lophotrochozoa</taxon>
        <taxon>Bryozoa</taxon>
        <taxon>Gymnolaemata</taxon>
        <taxon>Cheilostomatida</taxon>
        <taxon>Flustrina</taxon>
        <taxon>Buguloidea</taxon>
        <taxon>Bugulidae</taxon>
        <taxon>Bugula</taxon>
    </lineage>
</organism>
<dbReference type="GO" id="GO:0010997">
    <property type="term" value="F:anaphase-promoting complex binding"/>
    <property type="evidence" value="ECO:0007669"/>
    <property type="project" value="TreeGrafter"/>
</dbReference>
<evidence type="ECO:0000256" key="4">
    <source>
        <dbReference type="SAM" id="MobiDB-lite"/>
    </source>
</evidence>
<feature type="compositionally biased region" description="Basic and acidic residues" evidence="4">
    <location>
        <begin position="171"/>
        <end position="181"/>
    </location>
</feature>
<proteinExistence type="predicted"/>
<feature type="compositionally biased region" description="Basic and acidic residues" evidence="4">
    <location>
        <begin position="106"/>
        <end position="115"/>
    </location>
</feature>
<evidence type="ECO:0000256" key="1">
    <source>
        <dbReference type="ARBA" id="ARBA00004123"/>
    </source>
</evidence>
<dbReference type="GO" id="GO:0005634">
    <property type="term" value="C:nucleus"/>
    <property type="evidence" value="ECO:0007669"/>
    <property type="project" value="UniProtKB-SubCell"/>
</dbReference>
<feature type="compositionally biased region" description="Polar residues" evidence="4">
    <location>
        <begin position="93"/>
        <end position="102"/>
    </location>
</feature>
<feature type="compositionally biased region" description="Acidic residues" evidence="4">
    <location>
        <begin position="274"/>
        <end position="299"/>
    </location>
</feature>
<dbReference type="EMBL" id="VXIV02001273">
    <property type="protein sequence ID" value="KAF6033641.1"/>
    <property type="molecule type" value="Genomic_DNA"/>
</dbReference>
<evidence type="ECO:0000313" key="6">
    <source>
        <dbReference type="Proteomes" id="UP000593567"/>
    </source>
</evidence>
<protein>
    <submittedName>
        <fullName evidence="5">Uncharacterized protein</fullName>
    </submittedName>
</protein>
<feature type="region of interest" description="Disordered" evidence="4">
    <location>
        <begin position="335"/>
        <end position="383"/>
    </location>
</feature>
<dbReference type="PANTHER" id="PTHR14396:SF10">
    <property type="entry name" value="CLASPIN"/>
    <property type="match status" value="1"/>
</dbReference>
<comment type="subcellular location">
    <subcellularLocation>
        <location evidence="1">Nucleus</location>
    </subcellularLocation>
</comment>
<sequence>MDSFTNKSAEETGGVHKLAILKQILHAKLADKRGEELKKRSEILKMEALEEEMPEDEVLDDDYEFSDEEEEEDGEGSDTPQPEEELGPILNAEHSSTKSQLAADSEVMKRVKAVLDSDGEDESRSADLKLADESNQLNSLAVPSDVEGTIQQENDTMPSSSSSVTLTGFSRKVEVEDDNARDPNSMFGFTRHDSAPPTKCAEGILSFHQGMFNTQQAEDEAVALCSGQFDSQPGSKDGENTEPDVTSSVKLVKKQPLYFSDEEEETRSLAPSGGEEEGADDELDQLDSQSDSDDVEEPEQLTALHQDTSVKRELVLHKVKQTKREKLMGEYLDREAELSGEEAGSDEDLDLGEEGDQLELEQGDLDYLGKEEELRSQIAKTHV</sequence>
<feature type="region of interest" description="Disordered" evidence="4">
    <location>
        <begin position="46"/>
        <end position="197"/>
    </location>
</feature>
<dbReference type="GO" id="GO:0007095">
    <property type="term" value="P:mitotic G2 DNA damage checkpoint signaling"/>
    <property type="evidence" value="ECO:0007669"/>
    <property type="project" value="TreeGrafter"/>
</dbReference>
<reference evidence="5" key="1">
    <citation type="submission" date="2020-06" db="EMBL/GenBank/DDBJ databases">
        <title>Draft genome of Bugula neritina, a colonial animal packing powerful symbionts and potential medicines.</title>
        <authorList>
            <person name="Rayko M."/>
        </authorList>
    </citation>
    <scope>NUCLEOTIDE SEQUENCE [LARGE SCALE GENOMIC DNA]</scope>
    <source>
        <strain evidence="5">Kwan_BN1</strain>
    </source>
</reference>
<feature type="compositionally biased region" description="Acidic residues" evidence="4">
    <location>
        <begin position="338"/>
        <end position="364"/>
    </location>
</feature>
<comment type="caution">
    <text evidence="5">The sequence shown here is derived from an EMBL/GenBank/DDBJ whole genome shotgun (WGS) entry which is preliminary data.</text>
</comment>
<name>A0A7J7K6T4_BUGNE</name>
<accession>A0A7J7K6T4</accession>
<gene>
    <name evidence="5" type="ORF">EB796_008055</name>
</gene>
<dbReference type="AlphaFoldDB" id="A0A7J7K6T4"/>
<keyword evidence="2" id="KW-0597">Phosphoprotein</keyword>
<dbReference type="PANTHER" id="PTHR14396">
    <property type="entry name" value="CLASPIN"/>
    <property type="match status" value="1"/>
</dbReference>